<comment type="caution">
    <text evidence="5">The sequence shown here is derived from an EMBL/GenBank/DDBJ whole genome shotgun (WGS) entry which is preliminary data.</text>
</comment>
<dbReference type="InterPro" id="IPR000504">
    <property type="entry name" value="RRM_dom"/>
</dbReference>
<dbReference type="PANTHER" id="PTHR13968">
    <property type="entry name" value="HETEROGENEOUS NUCLEAR RIBONUCLEOPROTEIN"/>
    <property type="match status" value="1"/>
</dbReference>
<dbReference type="PANTHER" id="PTHR13968:SF26">
    <property type="entry name" value="RRM DOMAIN-CONTAINING PROTEIN"/>
    <property type="match status" value="1"/>
</dbReference>
<dbReference type="InterPro" id="IPR012677">
    <property type="entry name" value="Nucleotide-bd_a/b_plait_sf"/>
</dbReference>
<dbReference type="InterPro" id="IPR051186">
    <property type="entry name" value="RRM_HNRPC/RALY_subfam"/>
</dbReference>
<organism evidence="5 6">
    <name type="scientific">Candida metapsilosis</name>
    <dbReference type="NCBI Taxonomy" id="273372"/>
    <lineage>
        <taxon>Eukaryota</taxon>
        <taxon>Fungi</taxon>
        <taxon>Dikarya</taxon>
        <taxon>Ascomycota</taxon>
        <taxon>Saccharomycotina</taxon>
        <taxon>Pichiomycetes</taxon>
        <taxon>Debaryomycetaceae</taxon>
        <taxon>Candida/Lodderomyces clade</taxon>
        <taxon>Candida</taxon>
    </lineage>
</organism>
<dbReference type="RefSeq" id="XP_067548959.1">
    <property type="nucleotide sequence ID" value="XM_067690500.1"/>
</dbReference>
<dbReference type="SUPFAM" id="SSF54928">
    <property type="entry name" value="RNA-binding domain, RBD"/>
    <property type="match status" value="1"/>
</dbReference>
<feature type="region of interest" description="Disordered" evidence="3">
    <location>
        <begin position="533"/>
        <end position="668"/>
    </location>
</feature>
<protein>
    <submittedName>
        <fullName evidence="5">NAB3</fullName>
    </submittedName>
</protein>
<evidence type="ECO:0000256" key="1">
    <source>
        <dbReference type="ARBA" id="ARBA00022884"/>
    </source>
</evidence>
<dbReference type="Proteomes" id="UP000669133">
    <property type="component" value="Unassembled WGS sequence"/>
</dbReference>
<dbReference type="EMBL" id="JAEOAQ010000002">
    <property type="protein sequence ID" value="KAG5419843.1"/>
    <property type="molecule type" value="Genomic_DNA"/>
</dbReference>
<evidence type="ECO:0000313" key="5">
    <source>
        <dbReference type="EMBL" id="KAG5419843.1"/>
    </source>
</evidence>
<evidence type="ECO:0000256" key="3">
    <source>
        <dbReference type="SAM" id="MobiDB-lite"/>
    </source>
</evidence>
<feature type="compositionally biased region" description="Pro residues" evidence="3">
    <location>
        <begin position="175"/>
        <end position="192"/>
    </location>
</feature>
<feature type="compositionally biased region" description="Basic and acidic residues" evidence="3">
    <location>
        <begin position="100"/>
        <end position="112"/>
    </location>
</feature>
<accession>A0A8H8DAZ6</accession>
<feature type="compositionally biased region" description="Polar residues" evidence="3">
    <location>
        <begin position="193"/>
        <end position="205"/>
    </location>
</feature>
<dbReference type="AlphaFoldDB" id="A0A8H8DAZ6"/>
<feature type="region of interest" description="Disordered" evidence="3">
    <location>
        <begin position="1"/>
        <end position="206"/>
    </location>
</feature>
<keyword evidence="6" id="KW-1185">Reference proteome</keyword>
<feature type="compositionally biased region" description="Polar residues" evidence="3">
    <location>
        <begin position="776"/>
        <end position="808"/>
    </location>
</feature>
<name>A0A8H8DAZ6_9ASCO</name>
<dbReference type="SMART" id="SM00360">
    <property type="entry name" value="RRM"/>
    <property type="match status" value="1"/>
</dbReference>
<feature type="compositionally biased region" description="Acidic residues" evidence="3">
    <location>
        <begin position="158"/>
        <end position="168"/>
    </location>
</feature>
<feature type="compositionally biased region" description="Polar residues" evidence="3">
    <location>
        <begin position="695"/>
        <end position="709"/>
    </location>
</feature>
<sequence>MEVNPVSLKRKSVSCDSEEEYEPTSGPSLLQDTKLDEGDHSNTSQTHQQEDHGSVSEGNVATDGNLGGSERADEETDLNEPNTELKDSNQEAESFIPEELANHDDGADKSELKSQAQESNDDTYEPDLPTSGAENSENEPVKDFEKSDTDTYKPEAQVNDEEDDYDPEADQKPVALPPSLPSRPPTGLPPKPTQTAKSSPSTAPISAQGELAEALRNAYNAYMHSEFANDREFQQLPQEEQVDKIQSLLNEQGIDLGEINYNQVYSYNKPHKHLKDPIPLVPVSEFCRRPNITLPSSSEEEKEYEEFIERENYYMTLQNWDEFPDKSRLFVGNLPANTISKQDLYRIFSQYGEVIQIAIKAGYGFVQFRTAEACLACVQGETDVPLHNKVLRLDASKPQKSRRPGNPEANNPNLSSRGRERSAEEEPAPKRRRGNIDCIVYITGKSSVYFIRQVKKAFAKCQVSIDTEDVTQKNITEVLSEAAYSGFLGACVVKEHKVDVQTYEEQPDGGIKFDEYADIDPDEAAEVMSKAKLTKYGGNPPPYYPQESSYHDNPNERGNRQRDRDRNSGNFGRNNRRGRGRHGYQGNMNHESYGRHKNNNFAQQPWSNPNQFPQLPLQQQQPYGQVPQTQFSPFNQAQPPQGQFSSPYGSQQPAYNQFPSPQQPAMNLNQPNLTQALQSLDANQVQSMIDLLQRQQSPQMGAQPQSYPMQNRYPAVSAPAPVTAPTPPQAPAAYGQPPPLNYGDGGRRREPNYRGARNRPYGNVPQPHQNPPPRFNSGNPNSGPSALLSQLQSGNFNQSGNPQQSDPNSALMDTLQRLARR</sequence>
<dbReference type="OrthoDB" id="10044938at2759"/>
<keyword evidence="1 2" id="KW-0694">RNA-binding</keyword>
<dbReference type="GeneID" id="93650352"/>
<feature type="compositionally biased region" description="Polar residues" evidence="3">
    <location>
        <begin position="631"/>
        <end position="668"/>
    </location>
</feature>
<dbReference type="GO" id="GO:0003723">
    <property type="term" value="F:RNA binding"/>
    <property type="evidence" value="ECO:0007669"/>
    <property type="project" value="UniProtKB-UniRule"/>
</dbReference>
<feature type="compositionally biased region" description="Basic and acidic residues" evidence="3">
    <location>
        <begin position="549"/>
        <end position="567"/>
    </location>
</feature>
<dbReference type="Pfam" id="PF00076">
    <property type="entry name" value="RRM_1"/>
    <property type="match status" value="1"/>
</dbReference>
<evidence type="ECO:0000256" key="2">
    <source>
        <dbReference type="PROSITE-ProRule" id="PRU00176"/>
    </source>
</evidence>
<evidence type="ECO:0000313" key="6">
    <source>
        <dbReference type="Proteomes" id="UP000669133"/>
    </source>
</evidence>
<feature type="region of interest" description="Disordered" evidence="3">
    <location>
        <begin position="695"/>
        <end position="821"/>
    </location>
</feature>
<feature type="compositionally biased region" description="Polar residues" evidence="3">
    <location>
        <begin position="599"/>
        <end position="608"/>
    </location>
</feature>
<reference evidence="5 6" key="1">
    <citation type="submission" date="2020-12" db="EMBL/GenBank/DDBJ databases">
        <title>Effect of drift, selection, and recombination on the evolution of hybrid genomes in Candida yeast pathogens.</title>
        <authorList>
            <person name="Mixao V."/>
            <person name="Ksiezopolska E."/>
            <person name="Saus E."/>
            <person name="Boekhout T."/>
            <person name="Gacser A."/>
            <person name="Gabaldon T."/>
        </authorList>
    </citation>
    <scope>NUCLEOTIDE SEQUENCE [LARGE SCALE GENOMIC DNA]</scope>
    <source>
        <strain evidence="5 6">BP57</strain>
    </source>
</reference>
<proteinExistence type="predicted"/>
<feature type="domain" description="RRM" evidence="4">
    <location>
        <begin position="327"/>
        <end position="398"/>
    </location>
</feature>
<feature type="region of interest" description="Disordered" evidence="3">
    <location>
        <begin position="394"/>
        <end position="430"/>
    </location>
</feature>
<dbReference type="Gene3D" id="3.30.70.330">
    <property type="match status" value="1"/>
</dbReference>
<feature type="compositionally biased region" description="Basic and acidic residues" evidence="3">
    <location>
        <begin position="139"/>
        <end position="153"/>
    </location>
</feature>
<gene>
    <name evidence="5" type="ORF">I9W82_001723</name>
</gene>
<feature type="compositionally biased region" description="Basic and acidic residues" evidence="3">
    <location>
        <begin position="417"/>
        <end position="429"/>
    </location>
</feature>
<feature type="compositionally biased region" description="Low complexity" evidence="3">
    <location>
        <begin position="609"/>
        <end position="630"/>
    </location>
</feature>
<evidence type="ECO:0000259" key="4">
    <source>
        <dbReference type="PROSITE" id="PS50102"/>
    </source>
</evidence>
<feature type="compositionally biased region" description="Pro residues" evidence="3">
    <location>
        <begin position="722"/>
        <end position="740"/>
    </location>
</feature>
<dbReference type="InterPro" id="IPR035979">
    <property type="entry name" value="RBD_domain_sf"/>
</dbReference>
<dbReference type="PROSITE" id="PS50102">
    <property type="entry name" value="RRM"/>
    <property type="match status" value="1"/>
</dbReference>